<gene>
    <name evidence="1" type="ORF">RHMOL_Rhmol01G0067600</name>
</gene>
<sequence length="139" mass="15821">MSLLDPVVFIIGAGASGLAIAGCLTRLSIPYIILEREDCSASLWKKRTYDRLNLHLAKQYSQLPHFPFPKNFPKYVPKSQFIQYLDCYATHFHITLQFNQLVESERFDESIETWRVVARNVGSGEAEEYSGRFSVVATG</sequence>
<reference evidence="1" key="1">
    <citation type="submission" date="2022-02" db="EMBL/GenBank/DDBJ databases">
        <title>Plant Genome Project.</title>
        <authorList>
            <person name="Zhang R.-G."/>
        </authorList>
    </citation>
    <scope>NUCLEOTIDE SEQUENCE</scope>
    <source>
        <strain evidence="1">AT1</strain>
    </source>
</reference>
<evidence type="ECO:0000313" key="2">
    <source>
        <dbReference type="Proteomes" id="UP001062846"/>
    </source>
</evidence>
<comment type="caution">
    <text evidence="1">The sequence shown here is derived from an EMBL/GenBank/DDBJ whole genome shotgun (WGS) entry which is preliminary data.</text>
</comment>
<organism evidence="1 2">
    <name type="scientific">Rhododendron molle</name>
    <name type="common">Chinese azalea</name>
    <name type="synonym">Azalea mollis</name>
    <dbReference type="NCBI Taxonomy" id="49168"/>
    <lineage>
        <taxon>Eukaryota</taxon>
        <taxon>Viridiplantae</taxon>
        <taxon>Streptophyta</taxon>
        <taxon>Embryophyta</taxon>
        <taxon>Tracheophyta</taxon>
        <taxon>Spermatophyta</taxon>
        <taxon>Magnoliopsida</taxon>
        <taxon>eudicotyledons</taxon>
        <taxon>Gunneridae</taxon>
        <taxon>Pentapetalae</taxon>
        <taxon>asterids</taxon>
        <taxon>Ericales</taxon>
        <taxon>Ericaceae</taxon>
        <taxon>Ericoideae</taxon>
        <taxon>Rhodoreae</taxon>
        <taxon>Rhododendron</taxon>
    </lineage>
</organism>
<proteinExistence type="predicted"/>
<dbReference type="Proteomes" id="UP001062846">
    <property type="component" value="Chromosome 1"/>
</dbReference>
<dbReference type="EMBL" id="CM046388">
    <property type="protein sequence ID" value="KAI8570831.1"/>
    <property type="molecule type" value="Genomic_DNA"/>
</dbReference>
<accession>A0ACC0Q084</accession>
<protein>
    <submittedName>
        <fullName evidence="1">Uncharacterized protein</fullName>
    </submittedName>
</protein>
<name>A0ACC0Q084_RHOML</name>
<keyword evidence="2" id="KW-1185">Reference proteome</keyword>
<evidence type="ECO:0000313" key="1">
    <source>
        <dbReference type="EMBL" id="KAI8570831.1"/>
    </source>
</evidence>